<dbReference type="InterPro" id="IPR002545">
    <property type="entry name" value="CheW-lke_dom"/>
</dbReference>
<feature type="domain" description="CheW-like" evidence="1">
    <location>
        <begin position="42"/>
        <end position="175"/>
    </location>
</feature>
<dbReference type="PROSITE" id="PS50851">
    <property type="entry name" value="CHEW"/>
    <property type="match status" value="1"/>
</dbReference>
<dbReference type="GO" id="GO:0007165">
    <property type="term" value="P:signal transduction"/>
    <property type="evidence" value="ECO:0007669"/>
    <property type="project" value="InterPro"/>
</dbReference>
<evidence type="ECO:0000313" key="3">
    <source>
        <dbReference type="Proteomes" id="UP000286997"/>
    </source>
</evidence>
<dbReference type="InterPro" id="IPR036061">
    <property type="entry name" value="CheW-like_dom_sf"/>
</dbReference>
<dbReference type="SMART" id="SM00260">
    <property type="entry name" value="CheW"/>
    <property type="match status" value="1"/>
</dbReference>
<comment type="caution">
    <text evidence="2">The sequence shown here is derived from an EMBL/GenBank/DDBJ whole genome shotgun (WGS) entry which is preliminary data.</text>
</comment>
<dbReference type="OrthoDB" id="7999312at2"/>
<proteinExistence type="predicted"/>
<dbReference type="GO" id="GO:0006935">
    <property type="term" value="P:chemotaxis"/>
    <property type="evidence" value="ECO:0007669"/>
    <property type="project" value="InterPro"/>
</dbReference>
<dbReference type="EMBL" id="SACP01000001">
    <property type="protein sequence ID" value="RVU21551.1"/>
    <property type="molecule type" value="Genomic_DNA"/>
</dbReference>
<dbReference type="Pfam" id="PF01584">
    <property type="entry name" value="CheW"/>
    <property type="match status" value="1"/>
</dbReference>
<accession>A0A3S2VCY6</accession>
<evidence type="ECO:0000259" key="1">
    <source>
        <dbReference type="PROSITE" id="PS50851"/>
    </source>
</evidence>
<keyword evidence="3" id="KW-1185">Reference proteome</keyword>
<gene>
    <name evidence="2" type="ORF">EOE48_00375</name>
</gene>
<evidence type="ECO:0000313" key="2">
    <source>
        <dbReference type="EMBL" id="RVU21551.1"/>
    </source>
</evidence>
<dbReference type="Proteomes" id="UP000286997">
    <property type="component" value="Unassembled WGS sequence"/>
</dbReference>
<protein>
    <submittedName>
        <fullName evidence="2">Chemotaxis protein CheW</fullName>
    </submittedName>
</protein>
<dbReference type="AlphaFoldDB" id="A0A3S2VCY6"/>
<dbReference type="RefSeq" id="WP_127726794.1">
    <property type="nucleotide sequence ID" value="NZ_SACP01000001.1"/>
</dbReference>
<dbReference type="SUPFAM" id="SSF50341">
    <property type="entry name" value="CheW-like"/>
    <property type="match status" value="1"/>
</dbReference>
<name>A0A3S2VCY6_9HYPH</name>
<dbReference type="Gene3D" id="2.40.50.180">
    <property type="entry name" value="CheA-289, Domain 4"/>
    <property type="match status" value="1"/>
</dbReference>
<reference evidence="2 3" key="1">
    <citation type="submission" date="2019-01" db="EMBL/GenBank/DDBJ databases">
        <authorList>
            <person name="Chen W.-M."/>
        </authorList>
    </citation>
    <scope>NUCLEOTIDE SEQUENCE [LARGE SCALE GENOMIC DNA]</scope>
    <source>
        <strain evidence="2 3">TER-1</strain>
    </source>
</reference>
<sequence>MTTGPVRPDAESALGPERVAALLDERTARLARRGAAAPAVPTRRVLLCRAGPELFGLPLEAVAEVSAARPCTPVPGAPPALVGLSGRNGVLVSVLDLAACLGLAAGTAEAGHVVLLRREAPRIALRVARALGAVEATADEAAGRAPRHGIAGHARAGGEGLALLDLDALLRPYLAGARSAAPA</sequence>
<organism evidence="2 3">
    <name type="scientific">Methylobacterium oryzihabitans</name>
    <dbReference type="NCBI Taxonomy" id="2499852"/>
    <lineage>
        <taxon>Bacteria</taxon>
        <taxon>Pseudomonadati</taxon>
        <taxon>Pseudomonadota</taxon>
        <taxon>Alphaproteobacteria</taxon>
        <taxon>Hyphomicrobiales</taxon>
        <taxon>Methylobacteriaceae</taxon>
        <taxon>Methylobacterium</taxon>
    </lineage>
</organism>
<dbReference type="Gene3D" id="2.30.30.40">
    <property type="entry name" value="SH3 Domains"/>
    <property type="match status" value="1"/>
</dbReference>